<organism evidence="1 2">
    <name type="scientific">Oleiagrimonas soli</name>
    <dbReference type="NCBI Taxonomy" id="1543381"/>
    <lineage>
        <taxon>Bacteria</taxon>
        <taxon>Pseudomonadati</taxon>
        <taxon>Pseudomonadota</taxon>
        <taxon>Gammaproteobacteria</taxon>
        <taxon>Lysobacterales</taxon>
        <taxon>Rhodanobacteraceae</taxon>
        <taxon>Oleiagrimonas</taxon>
    </lineage>
</organism>
<reference evidence="1 2" key="1">
    <citation type="submission" date="2020-08" db="EMBL/GenBank/DDBJ databases">
        <title>Genomic Encyclopedia of Type Strains, Phase IV (KMG-IV): sequencing the most valuable type-strain genomes for metagenomic binning, comparative biology and taxonomic classification.</title>
        <authorList>
            <person name="Goeker M."/>
        </authorList>
    </citation>
    <scope>NUCLEOTIDE SEQUENCE [LARGE SCALE GENOMIC DNA]</scope>
    <source>
        <strain evidence="1 2">DSM 107085</strain>
    </source>
</reference>
<protein>
    <submittedName>
        <fullName evidence="1">Uncharacterized protein</fullName>
    </submittedName>
</protein>
<evidence type="ECO:0000313" key="1">
    <source>
        <dbReference type="EMBL" id="MBB6185219.1"/>
    </source>
</evidence>
<dbReference type="Proteomes" id="UP000560000">
    <property type="component" value="Unassembled WGS sequence"/>
</dbReference>
<gene>
    <name evidence="1" type="ORF">HNQ86_002564</name>
</gene>
<sequence length="39" mass="4136">MNLFDDFLPIAVEGAGPTAAEGFAAVVEPVEPDPDWHPL</sequence>
<accession>A0A841KN06</accession>
<dbReference type="EMBL" id="JACHET010000001">
    <property type="protein sequence ID" value="MBB6185219.1"/>
    <property type="molecule type" value="Genomic_DNA"/>
</dbReference>
<evidence type="ECO:0000313" key="2">
    <source>
        <dbReference type="Proteomes" id="UP000560000"/>
    </source>
</evidence>
<comment type="caution">
    <text evidence="1">The sequence shown here is derived from an EMBL/GenBank/DDBJ whole genome shotgun (WGS) entry which is preliminary data.</text>
</comment>
<name>A0A841KN06_9GAMM</name>
<proteinExistence type="predicted"/>
<dbReference type="AlphaFoldDB" id="A0A841KN06"/>